<evidence type="ECO:0000256" key="1">
    <source>
        <dbReference type="ARBA" id="ARBA00001933"/>
    </source>
</evidence>
<dbReference type="InterPro" id="IPR002129">
    <property type="entry name" value="PyrdxlP-dep_de-COase"/>
</dbReference>
<evidence type="ECO:0000256" key="7">
    <source>
        <dbReference type="RuleBase" id="RU000382"/>
    </source>
</evidence>
<dbReference type="SUPFAM" id="SSF53383">
    <property type="entry name" value="PLP-dependent transferases"/>
    <property type="match status" value="1"/>
</dbReference>
<evidence type="ECO:0000313" key="8">
    <source>
        <dbReference type="EMBL" id="PZF75928.1"/>
    </source>
</evidence>
<dbReference type="GO" id="GO:0030170">
    <property type="term" value="F:pyridoxal phosphate binding"/>
    <property type="evidence" value="ECO:0007669"/>
    <property type="project" value="InterPro"/>
</dbReference>
<dbReference type="InterPro" id="IPR015424">
    <property type="entry name" value="PyrdxlP-dep_Trfase"/>
</dbReference>
<dbReference type="PRINTS" id="PR00800">
    <property type="entry name" value="YHDCRBOXLASE"/>
</dbReference>
<dbReference type="Gene3D" id="1.20.1340.10">
    <property type="entry name" value="dopa decarboxylase, N-terminal domain"/>
    <property type="match status" value="1"/>
</dbReference>
<dbReference type="PANTHER" id="PTHR11999">
    <property type="entry name" value="GROUP II PYRIDOXAL-5-PHOSPHATE DECARBOXYLASE"/>
    <property type="match status" value="1"/>
</dbReference>
<organism evidence="8 9">
    <name type="scientific">Aestuariivirga litoralis</name>
    <dbReference type="NCBI Taxonomy" id="2650924"/>
    <lineage>
        <taxon>Bacteria</taxon>
        <taxon>Pseudomonadati</taxon>
        <taxon>Pseudomonadota</taxon>
        <taxon>Alphaproteobacteria</taxon>
        <taxon>Hyphomicrobiales</taxon>
        <taxon>Aestuariivirgaceae</taxon>
        <taxon>Aestuariivirga</taxon>
    </lineage>
</organism>
<evidence type="ECO:0000256" key="5">
    <source>
        <dbReference type="ARBA" id="ARBA00023239"/>
    </source>
</evidence>
<dbReference type="GO" id="GO:0016831">
    <property type="term" value="F:carboxy-lyase activity"/>
    <property type="evidence" value="ECO:0007669"/>
    <property type="project" value="UniProtKB-KW"/>
</dbReference>
<accession>A0A2W2B797</accession>
<protein>
    <submittedName>
        <fullName evidence="8">Amino acid decarboxylase</fullName>
    </submittedName>
</protein>
<dbReference type="InterPro" id="IPR010977">
    <property type="entry name" value="Aromatic_deC"/>
</dbReference>
<proteinExistence type="inferred from homology"/>
<gene>
    <name evidence="8" type="ORF">DK847_14830</name>
</gene>
<evidence type="ECO:0000256" key="6">
    <source>
        <dbReference type="PIRSR" id="PIRSR602129-50"/>
    </source>
</evidence>
<dbReference type="Gene3D" id="3.90.1150.10">
    <property type="entry name" value="Aspartate Aminotransferase, domain 1"/>
    <property type="match status" value="1"/>
</dbReference>
<dbReference type="GO" id="GO:0006520">
    <property type="term" value="P:amino acid metabolic process"/>
    <property type="evidence" value="ECO:0007669"/>
    <property type="project" value="InterPro"/>
</dbReference>
<dbReference type="RefSeq" id="WP_111199312.1">
    <property type="nucleotide sequence ID" value="NZ_QKVK01000007.1"/>
</dbReference>
<feature type="modified residue" description="N6-(pyridoxal phosphate)lysine" evidence="6">
    <location>
        <position position="306"/>
    </location>
</feature>
<name>A0A2W2B797_9HYPH</name>
<reference evidence="9" key="1">
    <citation type="submission" date="2018-06" db="EMBL/GenBank/DDBJ databases">
        <title>Aestuariibacter litoralis strain KCTC 52945T.</title>
        <authorList>
            <person name="Li X."/>
            <person name="Salam N."/>
            <person name="Li J.-L."/>
            <person name="Chen Y.-M."/>
            <person name="Yang Z.-W."/>
            <person name="Zhang L.-Y."/>
            <person name="Han M.-X."/>
            <person name="Xiao M."/>
            <person name="Li W.-J."/>
        </authorList>
    </citation>
    <scope>NUCLEOTIDE SEQUENCE [LARGE SCALE GENOMIC DNA]</scope>
    <source>
        <strain evidence="9">KCTC 52945</strain>
    </source>
</reference>
<keyword evidence="5 7" id="KW-0456">Lyase</keyword>
<dbReference type="Gene3D" id="3.40.640.10">
    <property type="entry name" value="Type I PLP-dependent aspartate aminotransferase-like (Major domain)"/>
    <property type="match status" value="1"/>
</dbReference>
<comment type="cofactor">
    <cofactor evidence="1 6 7">
        <name>pyridoxal 5'-phosphate</name>
        <dbReference type="ChEBI" id="CHEBI:597326"/>
    </cofactor>
</comment>
<keyword evidence="3" id="KW-0210">Decarboxylase</keyword>
<evidence type="ECO:0000256" key="3">
    <source>
        <dbReference type="ARBA" id="ARBA00022793"/>
    </source>
</evidence>
<keyword evidence="9" id="KW-1185">Reference proteome</keyword>
<evidence type="ECO:0000256" key="4">
    <source>
        <dbReference type="ARBA" id="ARBA00022898"/>
    </source>
</evidence>
<evidence type="ECO:0000313" key="9">
    <source>
        <dbReference type="Proteomes" id="UP000248795"/>
    </source>
</evidence>
<dbReference type="PANTHER" id="PTHR11999:SF70">
    <property type="entry name" value="MIP05841P"/>
    <property type="match status" value="1"/>
</dbReference>
<sequence>MTLHPFDTEETLDPPDWPQMAALAHRMVDDAVAHISGLRERGVWQPMPEEVRAFFRTPVPEQPGDLAQAYAELRQHLLPYSMGNIHPRFWAWYMGAGSFTGALGDFLAAVDGSNLGGGNTAACELDRQVVTWIKSMMGFPATASGTLTSGGSMANLVCLTVARNAGAGVDVRAEGITALPKPLRFYASDQAHSCIQKGMEILGLGARSLRLIPSRGDFTMDVAALEAAIAEDRASGWKPVCVVATAGTTNTGAIDDVPAIAGICRAQDLWLHVDGCIGALLKIAPANHARVDGIEQADSLSLDPHKWMHVPFEVGCALVKDAGLHRDCLALHHAYLEEKPRGIGAGEFLADYSFELSRSLKALKVWMALKENGVAKFGRLIDQNIAQAQYLTALVEAEPRLALMAPTTINVVCFRHVVPGADEARLAALNTEIMLRLQEQGIAAPSDTTIHGRHCIRVAITNHRTRREDLDLFIREVLRLGQEIESGAA</sequence>
<dbReference type="Pfam" id="PF00282">
    <property type="entry name" value="Pyridoxal_deC"/>
    <property type="match status" value="1"/>
</dbReference>
<dbReference type="GO" id="GO:0019752">
    <property type="term" value="P:carboxylic acid metabolic process"/>
    <property type="evidence" value="ECO:0007669"/>
    <property type="project" value="InterPro"/>
</dbReference>
<dbReference type="EMBL" id="QKVK01000007">
    <property type="protein sequence ID" value="PZF75928.1"/>
    <property type="molecule type" value="Genomic_DNA"/>
</dbReference>
<dbReference type="Proteomes" id="UP000248795">
    <property type="component" value="Unassembled WGS sequence"/>
</dbReference>
<dbReference type="InterPro" id="IPR015421">
    <property type="entry name" value="PyrdxlP-dep_Trfase_major"/>
</dbReference>
<evidence type="ECO:0000256" key="2">
    <source>
        <dbReference type="ARBA" id="ARBA00009533"/>
    </source>
</evidence>
<dbReference type="InterPro" id="IPR015422">
    <property type="entry name" value="PyrdxlP-dep_Trfase_small"/>
</dbReference>
<dbReference type="AlphaFoldDB" id="A0A2W2B797"/>
<comment type="similarity">
    <text evidence="2 7">Belongs to the group II decarboxylase family.</text>
</comment>
<keyword evidence="4 6" id="KW-0663">Pyridoxal phosphate</keyword>
<comment type="caution">
    <text evidence="8">The sequence shown here is derived from an EMBL/GenBank/DDBJ whole genome shotgun (WGS) entry which is preliminary data.</text>
</comment>